<feature type="transmembrane region" description="Helical" evidence="1">
    <location>
        <begin position="144"/>
        <end position="162"/>
    </location>
</feature>
<gene>
    <name evidence="2" type="ORF">F0L74_01315</name>
</gene>
<comment type="caution">
    <text evidence="2">The sequence shown here is derived from an EMBL/GenBank/DDBJ whole genome shotgun (WGS) entry which is preliminary data.</text>
</comment>
<organism evidence="2 3">
    <name type="scientific">Chitinophaga agrisoli</name>
    <dbReference type="NCBI Taxonomy" id="2607653"/>
    <lineage>
        <taxon>Bacteria</taxon>
        <taxon>Pseudomonadati</taxon>
        <taxon>Bacteroidota</taxon>
        <taxon>Chitinophagia</taxon>
        <taxon>Chitinophagales</taxon>
        <taxon>Chitinophagaceae</taxon>
        <taxon>Chitinophaga</taxon>
    </lineage>
</organism>
<reference evidence="2 3" key="2">
    <citation type="submission" date="2019-09" db="EMBL/GenBank/DDBJ databases">
        <authorList>
            <person name="Jin C."/>
        </authorList>
    </citation>
    <scope>NUCLEOTIDE SEQUENCE [LARGE SCALE GENOMIC DNA]</scope>
    <source>
        <strain evidence="2 3">BN140078</strain>
    </source>
</reference>
<keyword evidence="1" id="KW-0812">Transmembrane</keyword>
<feature type="transmembrane region" description="Helical" evidence="1">
    <location>
        <begin position="12"/>
        <end position="31"/>
    </location>
</feature>
<feature type="transmembrane region" description="Helical" evidence="1">
    <location>
        <begin position="37"/>
        <end position="57"/>
    </location>
</feature>
<feature type="transmembrane region" description="Helical" evidence="1">
    <location>
        <begin position="193"/>
        <end position="210"/>
    </location>
</feature>
<feature type="transmembrane region" description="Helical" evidence="1">
    <location>
        <begin position="103"/>
        <end position="123"/>
    </location>
</feature>
<name>A0A5B2W1U0_9BACT</name>
<dbReference type="InterPro" id="IPR009793">
    <property type="entry name" value="DUF1361"/>
</dbReference>
<dbReference type="AlphaFoldDB" id="A0A5B2W1U0"/>
<keyword evidence="1" id="KW-1133">Transmembrane helix</keyword>
<dbReference type="Proteomes" id="UP000324611">
    <property type="component" value="Unassembled WGS sequence"/>
</dbReference>
<accession>A0A5B2W1U0</accession>
<protein>
    <submittedName>
        <fullName evidence="2">DUF1361 domain-containing protein</fullName>
    </submittedName>
</protein>
<reference evidence="2 3" key="1">
    <citation type="submission" date="2019-09" db="EMBL/GenBank/DDBJ databases">
        <title>Chitinophaga ginsengihumi sp. nov., isolated from soil of ginseng rhizosphere.</title>
        <authorList>
            <person name="Lee J."/>
        </authorList>
    </citation>
    <scope>NUCLEOTIDE SEQUENCE [LARGE SCALE GENOMIC DNA]</scope>
    <source>
        <strain evidence="2 3">BN140078</strain>
    </source>
</reference>
<evidence type="ECO:0000313" key="2">
    <source>
        <dbReference type="EMBL" id="KAA2244642.1"/>
    </source>
</evidence>
<evidence type="ECO:0000313" key="3">
    <source>
        <dbReference type="Proteomes" id="UP000324611"/>
    </source>
</evidence>
<evidence type="ECO:0000256" key="1">
    <source>
        <dbReference type="SAM" id="Phobius"/>
    </source>
</evidence>
<sequence>MQLATIVGNRRNALVLSVAFSLSLLLFRFIHTGTFQHVYLLWNLFLAWIPCHITLIMQHYGQHRWKLQVWLPVFLAWLVFLPNAPYIITDLYHLPEGAGRVPMWFDLILILSFAWNGLLFGFISIRQMQRMVVIRYPKVLAQPFIATIMLLSGWGVYIGRYLRWNTWDLIVSPLPLLRQTGAMIIFPWQHTHVWGFTICMGLFMHIIYTAKFGTRQ</sequence>
<dbReference type="EMBL" id="VUOC01000001">
    <property type="protein sequence ID" value="KAA2244642.1"/>
    <property type="molecule type" value="Genomic_DNA"/>
</dbReference>
<feature type="transmembrane region" description="Helical" evidence="1">
    <location>
        <begin position="69"/>
        <end position="88"/>
    </location>
</feature>
<proteinExistence type="predicted"/>
<keyword evidence="1" id="KW-0472">Membrane</keyword>
<dbReference type="Pfam" id="PF07099">
    <property type="entry name" value="DUF1361"/>
    <property type="match status" value="1"/>
</dbReference>
<dbReference type="RefSeq" id="WP_149836039.1">
    <property type="nucleotide sequence ID" value="NZ_VUOC01000001.1"/>
</dbReference>
<keyword evidence="3" id="KW-1185">Reference proteome</keyword>